<sequence>MTVGKEMYFVRLLSQPHSYLSYQGVRRHRCAAGGQYLLSQATGVLRVGDKVEIIEQQTPSVIQ</sequence>
<organism evidence="1 2">
    <name type="scientific">Dictyobacter halimunensis</name>
    <dbReference type="NCBI Taxonomy" id="3026934"/>
    <lineage>
        <taxon>Bacteria</taxon>
        <taxon>Bacillati</taxon>
        <taxon>Chloroflexota</taxon>
        <taxon>Ktedonobacteria</taxon>
        <taxon>Ktedonobacterales</taxon>
        <taxon>Dictyobacteraceae</taxon>
        <taxon>Dictyobacter</taxon>
    </lineage>
</organism>
<keyword evidence="2" id="KW-1185">Reference proteome</keyword>
<dbReference type="EMBL" id="BSRI01000002">
    <property type="protein sequence ID" value="GLV60627.1"/>
    <property type="molecule type" value="Genomic_DNA"/>
</dbReference>
<dbReference type="Proteomes" id="UP001344906">
    <property type="component" value="Unassembled WGS sequence"/>
</dbReference>
<name>A0ABQ6G5Q5_9CHLR</name>
<comment type="caution">
    <text evidence="1">The sequence shown here is derived from an EMBL/GenBank/DDBJ whole genome shotgun (WGS) entry which is preliminary data.</text>
</comment>
<accession>A0ABQ6G5Q5</accession>
<proteinExistence type="predicted"/>
<evidence type="ECO:0000313" key="2">
    <source>
        <dbReference type="Proteomes" id="UP001344906"/>
    </source>
</evidence>
<evidence type="ECO:0000313" key="1">
    <source>
        <dbReference type="EMBL" id="GLV60627.1"/>
    </source>
</evidence>
<reference evidence="1 2" key="1">
    <citation type="submission" date="2023-02" db="EMBL/GenBank/DDBJ databases">
        <title>Dictyobacter halimunensis sp. nov., a new member of the class Ktedonobacteria from forest soil in a geothermal area.</title>
        <authorList>
            <person name="Rachmania M.K."/>
            <person name="Ningsih F."/>
            <person name="Sakai Y."/>
            <person name="Yabe S."/>
            <person name="Yokota A."/>
            <person name="Sjamsuridzal W."/>
        </authorList>
    </citation>
    <scope>NUCLEOTIDE SEQUENCE [LARGE SCALE GENOMIC DNA]</scope>
    <source>
        <strain evidence="1 2">S3.2.2.5</strain>
    </source>
</reference>
<gene>
    <name evidence="1" type="ORF">KDH_74460</name>
</gene>
<protein>
    <recommendedName>
        <fullName evidence="3">MOSC domain-containing protein</fullName>
    </recommendedName>
</protein>
<evidence type="ECO:0008006" key="3">
    <source>
        <dbReference type="Google" id="ProtNLM"/>
    </source>
</evidence>